<dbReference type="RefSeq" id="XP_451257.1">
    <property type="nucleotide sequence ID" value="XM_451257.1"/>
</dbReference>
<evidence type="ECO:0000256" key="4">
    <source>
        <dbReference type="ARBA" id="ARBA00022679"/>
    </source>
</evidence>
<comment type="subcellular location">
    <subcellularLocation>
        <location evidence="1">Membrane</location>
        <topology evidence="1">Single-pass type II membrane protein</topology>
    </subcellularLocation>
</comment>
<dbReference type="SUPFAM" id="SSF53448">
    <property type="entry name" value="Nucleotide-diphospho-sugar transferases"/>
    <property type="match status" value="1"/>
</dbReference>
<dbReference type="PaxDb" id="284590-Q6CXT2"/>
<evidence type="ECO:0000313" key="8">
    <source>
        <dbReference type="Proteomes" id="UP000000598"/>
    </source>
</evidence>
<feature type="transmembrane region" description="Helical" evidence="6">
    <location>
        <begin position="30"/>
        <end position="53"/>
    </location>
</feature>
<gene>
    <name evidence="7" type="ORF">KLLA0_A05775g</name>
</gene>
<sequence>MQTSCIYKMIYSDGSSLAGYSMFALRRVYLGAYAAIVSLSLTLYLIRVGFAVIKEVYLHQRIEQGFFPRSEDVLHKYDNIRRFNKSFGELKPASNSYLDDLIIPVERDSIIQERENATILMLCRNWEIPGVLQSMRSLEDRFNRRYKYDWTFLNDVPFDDYFIEATSAMASGKTKYGLIPSEDWDRPAWIDEELFEERLQMLKEKKVIYGDSKSYRNMCRFNSGFFFRQKLLDQYDYYFRVEPDVEYFCDFPYDPFKVMREKKKKYGFVISIFEYEDTVTTLWDAVEEFMDTYPEILHPNNSLSFLTDTTMVGRFFPVVDSNTDYNLCHFWSNFEIGDLNFFRSDEYLQYFNYLDSKGGFYYERWGDAPVHSIGASLLLDKNEIHHFDEIGYSHVPFETCPTSISARLVLRCMCDPNGESNIPIHPNSCLMRWWKNGAGKLFIR</sequence>
<accession>Q6CXT2</accession>
<evidence type="ECO:0000313" key="7">
    <source>
        <dbReference type="EMBL" id="CAH02845.1"/>
    </source>
</evidence>
<name>Q6CXT2_KLULA</name>
<dbReference type="HOGENOM" id="CLU_024327_4_2_1"/>
<reference evidence="7 8" key="1">
    <citation type="journal article" date="2004" name="Nature">
        <title>Genome evolution in yeasts.</title>
        <authorList>
            <consortium name="Genolevures"/>
            <person name="Dujon B."/>
            <person name="Sherman D."/>
            <person name="Fischer G."/>
            <person name="Durrens P."/>
            <person name="Casaregola S."/>
            <person name="Lafontaine I."/>
            <person name="de Montigny J."/>
            <person name="Marck C."/>
            <person name="Neuveglise C."/>
            <person name="Talla E."/>
            <person name="Goffard N."/>
            <person name="Frangeul L."/>
            <person name="Aigle M."/>
            <person name="Anthouard V."/>
            <person name="Babour A."/>
            <person name="Barbe V."/>
            <person name="Barnay S."/>
            <person name="Blanchin S."/>
            <person name="Beckerich J.M."/>
            <person name="Beyne E."/>
            <person name="Bleykasten C."/>
            <person name="Boisrame A."/>
            <person name="Boyer J."/>
            <person name="Cattolico L."/>
            <person name="Confanioleri F."/>
            <person name="de Daruvar A."/>
            <person name="Despons L."/>
            <person name="Fabre E."/>
            <person name="Fairhead C."/>
            <person name="Ferry-Dumazet H."/>
            <person name="Groppi A."/>
            <person name="Hantraye F."/>
            <person name="Hennequin C."/>
            <person name="Jauniaux N."/>
            <person name="Joyet P."/>
            <person name="Kachouri R."/>
            <person name="Kerrest A."/>
            <person name="Koszul R."/>
            <person name="Lemaire M."/>
            <person name="Lesur I."/>
            <person name="Ma L."/>
            <person name="Muller H."/>
            <person name="Nicaud J.M."/>
            <person name="Nikolski M."/>
            <person name="Oztas S."/>
            <person name="Ozier-Kalogeropoulos O."/>
            <person name="Pellenz S."/>
            <person name="Potier S."/>
            <person name="Richard G.F."/>
            <person name="Straub M.L."/>
            <person name="Suleau A."/>
            <person name="Swennene D."/>
            <person name="Tekaia F."/>
            <person name="Wesolowski-Louvel M."/>
            <person name="Westhof E."/>
            <person name="Wirth B."/>
            <person name="Zeniou-Meyer M."/>
            <person name="Zivanovic I."/>
            <person name="Bolotin-Fukuhara M."/>
            <person name="Thierry A."/>
            <person name="Bouchier C."/>
            <person name="Caudron B."/>
            <person name="Scarpelli C."/>
            <person name="Gaillardin C."/>
            <person name="Weissenbach J."/>
            <person name="Wincker P."/>
            <person name="Souciet J.L."/>
        </authorList>
    </citation>
    <scope>NUCLEOTIDE SEQUENCE [LARGE SCALE GENOMIC DNA]</scope>
    <source>
        <strain evidence="8">ATCC 8585 / CBS 2359 / DSM 70799 / NBRC 1267 / NRRL Y-1140 / WM37</strain>
    </source>
</reference>
<dbReference type="OMA" id="DWYFRVE"/>
<dbReference type="GO" id="GO:0016020">
    <property type="term" value="C:membrane"/>
    <property type="evidence" value="ECO:0007669"/>
    <property type="project" value="UniProtKB-SubCell"/>
</dbReference>
<comment type="similarity">
    <text evidence="2">Belongs to the glycosyltransferase 15 family.</text>
</comment>
<dbReference type="Pfam" id="PF01793">
    <property type="entry name" value="Glyco_transf_15"/>
    <property type="match status" value="1"/>
</dbReference>
<dbReference type="KEGG" id="kla:KLLA0_A05775g"/>
<dbReference type="AlphaFoldDB" id="Q6CXT2"/>
<evidence type="ECO:0000256" key="1">
    <source>
        <dbReference type="ARBA" id="ARBA00004606"/>
    </source>
</evidence>
<dbReference type="Proteomes" id="UP000000598">
    <property type="component" value="Chromosome A"/>
</dbReference>
<dbReference type="GO" id="GO:0006487">
    <property type="term" value="P:protein N-linked glycosylation"/>
    <property type="evidence" value="ECO:0007669"/>
    <property type="project" value="TreeGrafter"/>
</dbReference>
<evidence type="ECO:0000256" key="3">
    <source>
        <dbReference type="ARBA" id="ARBA00022676"/>
    </source>
</evidence>
<keyword evidence="6" id="KW-1133">Transmembrane helix</keyword>
<evidence type="ECO:0000256" key="5">
    <source>
        <dbReference type="ARBA" id="ARBA00022968"/>
    </source>
</evidence>
<keyword evidence="3" id="KW-0328">Glycosyltransferase</keyword>
<dbReference type="InterPro" id="IPR029044">
    <property type="entry name" value="Nucleotide-diphossugar_trans"/>
</dbReference>
<dbReference type="FunCoup" id="Q6CXT2">
    <property type="interactions" value="62"/>
</dbReference>
<dbReference type="PANTHER" id="PTHR31121">
    <property type="entry name" value="ALPHA-1,2 MANNOSYLTRANSFERASE KTR1"/>
    <property type="match status" value="1"/>
</dbReference>
<dbReference type="GO" id="GO:0006493">
    <property type="term" value="P:protein O-linked glycosylation"/>
    <property type="evidence" value="ECO:0007669"/>
    <property type="project" value="TreeGrafter"/>
</dbReference>
<dbReference type="STRING" id="284590.Q6CXT2"/>
<dbReference type="EMBL" id="CR382121">
    <property type="protein sequence ID" value="CAH02845.1"/>
    <property type="molecule type" value="Genomic_DNA"/>
</dbReference>
<dbReference type="CAZy" id="GT15">
    <property type="family name" value="Glycosyltransferase Family 15"/>
</dbReference>
<dbReference type="InParanoid" id="Q6CXT2"/>
<protein>
    <submittedName>
        <fullName evidence="7">KLLA0A05775p</fullName>
    </submittedName>
</protein>
<dbReference type="PANTHER" id="PTHR31121:SF10">
    <property type="entry name" value="MANNOSYLTRANSFERASE KTR2-RELATED"/>
    <property type="match status" value="1"/>
</dbReference>
<organism evidence="7 8">
    <name type="scientific">Kluyveromyces lactis (strain ATCC 8585 / CBS 2359 / DSM 70799 / NBRC 1267 / NRRL Y-1140 / WM37)</name>
    <name type="common">Yeast</name>
    <name type="synonym">Candida sphaerica</name>
    <dbReference type="NCBI Taxonomy" id="284590"/>
    <lineage>
        <taxon>Eukaryota</taxon>
        <taxon>Fungi</taxon>
        <taxon>Dikarya</taxon>
        <taxon>Ascomycota</taxon>
        <taxon>Saccharomycotina</taxon>
        <taxon>Saccharomycetes</taxon>
        <taxon>Saccharomycetales</taxon>
        <taxon>Saccharomycetaceae</taxon>
        <taxon>Kluyveromyces</taxon>
    </lineage>
</organism>
<keyword evidence="6" id="KW-0472">Membrane</keyword>
<evidence type="ECO:0000256" key="6">
    <source>
        <dbReference type="SAM" id="Phobius"/>
    </source>
</evidence>
<keyword evidence="4" id="KW-0808">Transferase</keyword>
<dbReference type="GeneID" id="2896827"/>
<dbReference type="FunFam" id="3.90.550.10:FF:000051">
    <property type="entry name" value="Alpha-1,2-mannosyltransferase (Ktr4)"/>
    <property type="match status" value="1"/>
</dbReference>
<dbReference type="Gene3D" id="3.90.550.10">
    <property type="entry name" value="Spore Coat Polysaccharide Biosynthesis Protein SpsA, Chain A"/>
    <property type="match status" value="1"/>
</dbReference>
<dbReference type="InterPro" id="IPR002685">
    <property type="entry name" value="Glyco_trans_15"/>
</dbReference>
<dbReference type="GO" id="GO:0000026">
    <property type="term" value="F:alpha-1,2-mannosyltransferase activity"/>
    <property type="evidence" value="ECO:0007669"/>
    <property type="project" value="TreeGrafter"/>
</dbReference>
<dbReference type="GO" id="GO:0005794">
    <property type="term" value="C:Golgi apparatus"/>
    <property type="evidence" value="ECO:0007669"/>
    <property type="project" value="TreeGrafter"/>
</dbReference>
<dbReference type="eggNOG" id="KOG4472">
    <property type="taxonomic scope" value="Eukaryota"/>
</dbReference>
<dbReference type="GO" id="GO:0000032">
    <property type="term" value="P:cell wall mannoprotein biosynthetic process"/>
    <property type="evidence" value="ECO:0007669"/>
    <property type="project" value="TreeGrafter"/>
</dbReference>
<keyword evidence="8" id="KW-1185">Reference proteome</keyword>
<keyword evidence="5" id="KW-0735">Signal-anchor</keyword>
<proteinExistence type="inferred from homology"/>
<evidence type="ECO:0000256" key="2">
    <source>
        <dbReference type="ARBA" id="ARBA00007677"/>
    </source>
</evidence>
<keyword evidence="6" id="KW-0812">Transmembrane</keyword>